<dbReference type="InterPro" id="IPR036365">
    <property type="entry name" value="PGBD-like_sf"/>
</dbReference>
<name>A0A450VVP9_9GAMM</name>
<evidence type="ECO:0000259" key="3">
    <source>
        <dbReference type="Pfam" id="PF09374"/>
    </source>
</evidence>
<dbReference type="InterPro" id="IPR002477">
    <property type="entry name" value="Peptidoglycan-bd-like"/>
</dbReference>
<dbReference type="InterPro" id="IPR036366">
    <property type="entry name" value="PGBDSf"/>
</dbReference>
<dbReference type="Gene3D" id="1.20.141.10">
    <property type="entry name" value="Chitosanase, subunit A, domain 1"/>
    <property type="match status" value="1"/>
</dbReference>
<dbReference type="SUPFAM" id="SSF53955">
    <property type="entry name" value="Lysozyme-like"/>
    <property type="match status" value="1"/>
</dbReference>
<evidence type="ECO:0000313" key="4">
    <source>
        <dbReference type="EMBL" id="VFK08776.1"/>
    </source>
</evidence>
<dbReference type="AlphaFoldDB" id="A0A450VVP9"/>
<dbReference type="Pfam" id="PF09374">
    <property type="entry name" value="PG_binding_3"/>
    <property type="match status" value="1"/>
</dbReference>
<sequence length="257" mass="27943">MKENFENALKHVLVHEGGYVDHPKDPGGATNRGVTLETFRRFYGNQMGKEDLKAITDEQLGHIYKTGYWDKCRCDELPEGVDYVVFDQAVNSGPGRSAKWLQKTIGVPVDGGIGPQTIGAACQCSSPQVVGDMCEERLGFMKRIGNGELWETFGRGWQRRVDGVRSHGLALATGESGATQPESNADPDISPSVEHEILRRGARGEWVRKLQQALGLDADGIFGVGTEMDLKAFQIDAGLEADGIAGRNTWQALGLVA</sequence>
<dbReference type="SUPFAM" id="SSF47090">
    <property type="entry name" value="PGBD-like"/>
    <property type="match status" value="1"/>
</dbReference>
<dbReference type="Pfam" id="PF01471">
    <property type="entry name" value="PG_binding_1"/>
    <property type="match status" value="1"/>
</dbReference>
<accession>A0A450VVP9</accession>
<dbReference type="InterPro" id="IPR008565">
    <property type="entry name" value="TtsA-like_GH18_dom"/>
</dbReference>
<organism evidence="4">
    <name type="scientific">Candidatus Kentrum sp. LPFa</name>
    <dbReference type="NCBI Taxonomy" id="2126335"/>
    <lineage>
        <taxon>Bacteria</taxon>
        <taxon>Pseudomonadati</taxon>
        <taxon>Pseudomonadota</taxon>
        <taxon>Gammaproteobacteria</taxon>
        <taxon>Candidatus Kentrum</taxon>
    </lineage>
</organism>
<dbReference type="EMBL" id="CAADFK010000004">
    <property type="protein sequence ID" value="VFK08776.1"/>
    <property type="molecule type" value="Genomic_DNA"/>
</dbReference>
<proteinExistence type="predicted"/>
<evidence type="ECO:0000259" key="2">
    <source>
        <dbReference type="Pfam" id="PF05838"/>
    </source>
</evidence>
<feature type="domain" description="Peptidoglycan binding-like" evidence="1">
    <location>
        <begin position="215"/>
        <end position="253"/>
    </location>
</feature>
<feature type="domain" description="TtsA-like Glycoside hydrolase family 108" evidence="2">
    <location>
        <begin position="10"/>
        <end position="93"/>
    </location>
</feature>
<gene>
    <name evidence="4" type="ORF">BECKLPF1236B_GA0070989_100426</name>
</gene>
<protein>
    <submittedName>
        <fullName evidence="4">Lysozyme family protein</fullName>
    </submittedName>
</protein>
<reference evidence="4" key="1">
    <citation type="submission" date="2019-02" db="EMBL/GenBank/DDBJ databases">
        <authorList>
            <person name="Gruber-Vodicka R. H."/>
            <person name="Seah K. B. B."/>
        </authorList>
    </citation>
    <scope>NUCLEOTIDE SEQUENCE</scope>
    <source>
        <strain evidence="4">BECK_S313</strain>
    </source>
</reference>
<dbReference type="CDD" id="cd13926">
    <property type="entry name" value="N-acetylmuramidase_GH108"/>
    <property type="match status" value="1"/>
</dbReference>
<dbReference type="InterPro" id="IPR018537">
    <property type="entry name" value="Peptidoglycan-bd_3"/>
</dbReference>
<dbReference type="Gene3D" id="1.10.101.10">
    <property type="entry name" value="PGBD-like superfamily/PGBD"/>
    <property type="match status" value="1"/>
</dbReference>
<dbReference type="Pfam" id="PF05838">
    <property type="entry name" value="Glyco_hydro_108"/>
    <property type="match status" value="1"/>
</dbReference>
<evidence type="ECO:0000259" key="1">
    <source>
        <dbReference type="Pfam" id="PF01471"/>
    </source>
</evidence>
<feature type="domain" description="Peptidoglycan binding" evidence="3">
    <location>
        <begin position="98"/>
        <end position="160"/>
    </location>
</feature>
<dbReference type="InterPro" id="IPR023346">
    <property type="entry name" value="Lysozyme-like_dom_sf"/>
</dbReference>